<organism evidence="1 2">
    <name type="scientific">birds-foot trefoil-associated virus</name>
    <dbReference type="NCBI Taxonomy" id="3121202"/>
    <lineage>
        <taxon>Viruses</taxon>
        <taxon>Riboviria</taxon>
        <taxon>Orthornavirae</taxon>
        <taxon>Negarnaviricota</taxon>
        <taxon>Haploviricotina</taxon>
        <taxon>Monjiviricetes</taxon>
        <taxon>Mononegavirales</taxon>
        <taxon>Rhabdoviridae</taxon>
        <taxon>Betarhabdovirinae</taxon>
        <taxon>Betanucleorhabdovirus</taxon>
        <taxon>Betanucleorhabdovirus loti</taxon>
    </lineage>
</organism>
<reference evidence="1 2" key="2">
    <citation type="journal article" date="2016" name="Arch. Virol.">
        <title>Complete genome sequence of a new enamovirus from Argentina infecting alfalfa plants showing dwarfism symptoms.</title>
        <authorList>
            <person name="Bejerman N."/>
            <person name="Giolitti F."/>
            <person name="Trucco V."/>
            <person name="de Breuil S."/>
            <person name="Dietzgen R.G."/>
            <person name="Lenardon S."/>
        </authorList>
    </citation>
    <scope>NUCLEOTIDE SEQUENCE [LARGE SCALE GENOMIC DNA]</scope>
    <source>
        <strain evidence="1">LC</strain>
    </source>
</reference>
<dbReference type="Proteomes" id="UP001249879">
    <property type="component" value="Segment"/>
</dbReference>
<reference evidence="1 2" key="1">
    <citation type="journal article" date="2015" name="Virus Res.">
        <title>Complete genome sequence and intracellular protein localization of Datura yellow vein nucleorhabdovirus.</title>
        <authorList>
            <person name="Dietzgen R.G."/>
            <person name="Innes D.J."/>
            <person name="Bejerman N."/>
        </authorList>
    </citation>
    <scope>NUCLEOTIDE SEQUENCE [LARGE SCALE GENOMIC DNA]</scope>
    <source>
        <strain evidence="1">LC</strain>
    </source>
</reference>
<protein>
    <submittedName>
        <fullName evidence="1">Phosphoprotein</fullName>
    </submittedName>
</protein>
<reference evidence="1 2" key="3">
    <citation type="journal article" date="2019" name="Arch. Virol.">
        <title>Novel bird's-foot trefoil RNA viruses provide insights into a clade of legume-associated enamoviruses and rhabdoviruses.</title>
        <authorList>
            <person name="Debat H.J."/>
            <person name="Bejerman N."/>
        </authorList>
    </citation>
    <scope>NUCLEOTIDE SEQUENCE [LARGE SCALE GENOMIC DNA]</scope>
    <source>
        <strain evidence="1">LC</strain>
    </source>
</reference>
<accession>A0A9Y0T7A4</accession>
<name>A0A9Y0T7A4_9RHAB</name>
<sequence>MEAVHPRYASLKDSIQDSEVLASQYANEAIKSNEVNDKDLLADTMTEWGKLFLKEGLSVNIKNIEVFSEVTMLCYSAEKQDLAGRLAISIVDAMQQLSKQYMSSSLVIDRLEGISEKLFNGVDRLERVNDTIVKALPRRKISAVRKKSEPAVLQMEQPNNGGTATTKEPLAPGKYMISLDTAGTPLRLNTIVPEEQTGETDPKIQDEAMEETQDPDQETIIDPMSDHAKSLRADYRTFYGDPSFSVLAHEKQVGLLEYYMNYILGISMDDLAEDVTRYHMLTDIVDKNRLMTVCKDAKEGSLTAPKIRAAIEEVVLAINSCGPAYGNYKAMLVTEGDNLKLYIS</sequence>
<dbReference type="EMBL" id="BK010826">
    <property type="protein sequence ID" value="DBA08162.1"/>
    <property type="molecule type" value="Viral_cRNA"/>
</dbReference>
<proteinExistence type="predicted"/>
<evidence type="ECO:0000313" key="2">
    <source>
        <dbReference type="Proteomes" id="UP001249879"/>
    </source>
</evidence>
<keyword evidence="2" id="KW-1185">Reference proteome</keyword>
<evidence type="ECO:0000313" key="1">
    <source>
        <dbReference type="EMBL" id="DBA08162.1"/>
    </source>
</evidence>